<reference evidence="3" key="2">
    <citation type="submission" date="2015-01" db="EMBL/GenBank/DDBJ databases">
        <title>Evolutionary Origins and Diversification of the Mycorrhizal Mutualists.</title>
        <authorList>
            <consortium name="DOE Joint Genome Institute"/>
            <consortium name="Mycorrhizal Genomics Consortium"/>
            <person name="Kohler A."/>
            <person name="Kuo A."/>
            <person name="Nagy L.G."/>
            <person name="Floudas D."/>
            <person name="Copeland A."/>
            <person name="Barry K.W."/>
            <person name="Cichocki N."/>
            <person name="Veneault-Fourrey C."/>
            <person name="LaButti K."/>
            <person name="Lindquist E.A."/>
            <person name="Lipzen A."/>
            <person name="Lundell T."/>
            <person name="Morin E."/>
            <person name="Murat C."/>
            <person name="Riley R."/>
            <person name="Ohm R."/>
            <person name="Sun H."/>
            <person name="Tunlid A."/>
            <person name="Henrissat B."/>
            <person name="Grigoriev I.V."/>
            <person name="Hibbett D.S."/>
            <person name="Martin F."/>
        </authorList>
    </citation>
    <scope>NUCLEOTIDE SEQUENCE [LARGE SCALE GENOMIC DNA]</scope>
    <source>
        <strain evidence="3">Marx 270</strain>
    </source>
</reference>
<dbReference type="InParanoid" id="A0A0C3MXB1"/>
<sequence>MTNQRGETGQQATTVDPNKGNDDDCEMADEAIARESSAKIKLELLSPISPSSNSNGTGELGPGRPSEVV</sequence>
<keyword evidence="3" id="KW-1185">Reference proteome</keyword>
<feature type="compositionally biased region" description="Polar residues" evidence="1">
    <location>
        <begin position="1"/>
        <end position="16"/>
    </location>
</feature>
<accession>A0A0C3MXB1</accession>
<dbReference type="EMBL" id="KN832156">
    <property type="protein sequence ID" value="KIN93554.1"/>
    <property type="molecule type" value="Genomic_DNA"/>
</dbReference>
<feature type="region of interest" description="Disordered" evidence="1">
    <location>
        <begin position="1"/>
        <end position="25"/>
    </location>
</feature>
<evidence type="ECO:0000256" key="1">
    <source>
        <dbReference type="SAM" id="MobiDB-lite"/>
    </source>
</evidence>
<proteinExistence type="predicted"/>
<dbReference type="HOGENOM" id="CLU_2776954_0_0_1"/>
<dbReference type="Proteomes" id="UP000054217">
    <property type="component" value="Unassembled WGS sequence"/>
</dbReference>
<evidence type="ECO:0000313" key="2">
    <source>
        <dbReference type="EMBL" id="KIN93554.1"/>
    </source>
</evidence>
<gene>
    <name evidence="2" type="ORF">M404DRAFT_35996</name>
</gene>
<feature type="compositionally biased region" description="Low complexity" evidence="1">
    <location>
        <begin position="44"/>
        <end position="55"/>
    </location>
</feature>
<evidence type="ECO:0000313" key="3">
    <source>
        <dbReference type="Proteomes" id="UP000054217"/>
    </source>
</evidence>
<protein>
    <submittedName>
        <fullName evidence="2">Uncharacterized protein</fullName>
    </submittedName>
</protein>
<reference evidence="2 3" key="1">
    <citation type="submission" date="2014-04" db="EMBL/GenBank/DDBJ databases">
        <authorList>
            <consortium name="DOE Joint Genome Institute"/>
            <person name="Kuo A."/>
            <person name="Kohler A."/>
            <person name="Costa M.D."/>
            <person name="Nagy L.G."/>
            <person name="Floudas D."/>
            <person name="Copeland A."/>
            <person name="Barry K.W."/>
            <person name="Cichocki N."/>
            <person name="Veneault-Fourrey C."/>
            <person name="LaButti K."/>
            <person name="Lindquist E.A."/>
            <person name="Lipzen A."/>
            <person name="Lundell T."/>
            <person name="Morin E."/>
            <person name="Murat C."/>
            <person name="Sun H."/>
            <person name="Tunlid A."/>
            <person name="Henrissat B."/>
            <person name="Grigoriev I.V."/>
            <person name="Hibbett D.S."/>
            <person name="Martin F."/>
            <person name="Nordberg H.P."/>
            <person name="Cantor M.N."/>
            <person name="Hua S.X."/>
        </authorList>
    </citation>
    <scope>NUCLEOTIDE SEQUENCE [LARGE SCALE GENOMIC DNA]</scope>
    <source>
        <strain evidence="2 3">Marx 270</strain>
    </source>
</reference>
<feature type="region of interest" description="Disordered" evidence="1">
    <location>
        <begin position="43"/>
        <end position="69"/>
    </location>
</feature>
<name>A0A0C3MXB1_PISTI</name>
<dbReference type="AlphaFoldDB" id="A0A0C3MXB1"/>
<organism evidence="2 3">
    <name type="scientific">Pisolithus tinctorius Marx 270</name>
    <dbReference type="NCBI Taxonomy" id="870435"/>
    <lineage>
        <taxon>Eukaryota</taxon>
        <taxon>Fungi</taxon>
        <taxon>Dikarya</taxon>
        <taxon>Basidiomycota</taxon>
        <taxon>Agaricomycotina</taxon>
        <taxon>Agaricomycetes</taxon>
        <taxon>Agaricomycetidae</taxon>
        <taxon>Boletales</taxon>
        <taxon>Sclerodermatineae</taxon>
        <taxon>Pisolithaceae</taxon>
        <taxon>Pisolithus</taxon>
    </lineage>
</organism>